<dbReference type="OrthoDB" id="6129290at2759"/>
<feature type="compositionally biased region" description="Polar residues" evidence="1">
    <location>
        <begin position="50"/>
        <end position="69"/>
    </location>
</feature>
<keyword evidence="4" id="KW-1185">Reference proteome</keyword>
<sequence length="540" mass="60368">MKLIGVILVLCFVGALSFGSHVRRKIHLNKFQRSRGYLRDSTPNGGEVPQSGSSEVKNSESAPSGQLSGESWEVLPGLSGEASGEVTAGPGGEPSGEVTPGPSADPSIEVATESTGAPSIPARRIHNSFRQISDETSAPVSDEIDIGSSGELSDEASSGPISDESGDSCAGPSFYKLLGFFRGFPKTESKEMNGYEAALYDPLLDAFWAKKDKLGLDKALNLFMMEFSKAFMAEHYQCKGTQLNQILIDVLKDTTTKFMSEAKTYIQSAVDKIKKPVSRAAAPYMYPYMVSHRMRHSKRERNMKDPKSKVQQIVAKTLELLKKVLTEDVASQMETEQFDDMACYLRFVKDHLRSEVEAKVPLKQIKRELAEWSVESFSDLFECTDPFRIVEIYEENWQSVNLPEEENILFQHIGQALEIILSKGGKERQSMDKVLAKDFPLSLTKIIHQFAMKVLTELSPFLDAQSTDEMIAFFKKFLTAEKMKFAEKLIRSLDIFSDSNSKTTSIPEPMTSTAVPVRRTNLNERSELENIMNYLIDRYE</sequence>
<reference evidence="3 4" key="1">
    <citation type="submission" date="2020-06" db="EMBL/GenBank/DDBJ databases">
        <authorList>
            <person name="Li R."/>
            <person name="Bekaert M."/>
        </authorList>
    </citation>
    <scope>NUCLEOTIDE SEQUENCE [LARGE SCALE GENOMIC DNA]</scope>
    <source>
        <strain evidence="4">wild</strain>
    </source>
</reference>
<keyword evidence="2" id="KW-0732">Signal</keyword>
<name>A0A6J8CYR9_MYTCO</name>
<protein>
    <submittedName>
        <fullName evidence="3">Uncharacterized protein</fullName>
    </submittedName>
</protein>
<evidence type="ECO:0000313" key="3">
    <source>
        <dbReference type="EMBL" id="CAC5401618.1"/>
    </source>
</evidence>
<dbReference type="AlphaFoldDB" id="A0A6J8CYR9"/>
<feature type="chain" id="PRO_5026816178" evidence="2">
    <location>
        <begin position="20"/>
        <end position="540"/>
    </location>
</feature>
<feature type="region of interest" description="Disordered" evidence="1">
    <location>
        <begin position="36"/>
        <end position="167"/>
    </location>
</feature>
<evidence type="ECO:0000313" key="4">
    <source>
        <dbReference type="Proteomes" id="UP000507470"/>
    </source>
</evidence>
<gene>
    <name evidence="3" type="ORF">MCOR_35682</name>
</gene>
<proteinExistence type="predicted"/>
<feature type="compositionally biased region" description="Polar residues" evidence="1">
    <location>
        <begin position="128"/>
        <end position="139"/>
    </location>
</feature>
<dbReference type="EMBL" id="CACVKT020006447">
    <property type="protein sequence ID" value="CAC5401618.1"/>
    <property type="molecule type" value="Genomic_DNA"/>
</dbReference>
<dbReference type="Proteomes" id="UP000507470">
    <property type="component" value="Unassembled WGS sequence"/>
</dbReference>
<accession>A0A6J8CYR9</accession>
<organism evidence="3 4">
    <name type="scientific">Mytilus coruscus</name>
    <name type="common">Sea mussel</name>
    <dbReference type="NCBI Taxonomy" id="42192"/>
    <lineage>
        <taxon>Eukaryota</taxon>
        <taxon>Metazoa</taxon>
        <taxon>Spiralia</taxon>
        <taxon>Lophotrochozoa</taxon>
        <taxon>Mollusca</taxon>
        <taxon>Bivalvia</taxon>
        <taxon>Autobranchia</taxon>
        <taxon>Pteriomorphia</taxon>
        <taxon>Mytilida</taxon>
        <taxon>Mytiloidea</taxon>
        <taxon>Mytilidae</taxon>
        <taxon>Mytilinae</taxon>
        <taxon>Mytilus</taxon>
    </lineage>
</organism>
<feature type="signal peptide" evidence="2">
    <location>
        <begin position="1"/>
        <end position="19"/>
    </location>
</feature>
<evidence type="ECO:0000256" key="2">
    <source>
        <dbReference type="SAM" id="SignalP"/>
    </source>
</evidence>
<evidence type="ECO:0000256" key="1">
    <source>
        <dbReference type="SAM" id="MobiDB-lite"/>
    </source>
</evidence>